<evidence type="ECO:0000313" key="1">
    <source>
        <dbReference type="EMBL" id="PCM60807.1"/>
    </source>
</evidence>
<evidence type="ECO:0000313" key="2">
    <source>
        <dbReference type="Proteomes" id="UP000217648"/>
    </source>
</evidence>
<comment type="caution">
    <text evidence="1">The sequence shown here is derived from an EMBL/GenBank/DDBJ whole genome shotgun (WGS) entry which is preliminary data.</text>
</comment>
<dbReference type="Proteomes" id="UP000217648">
    <property type="component" value="Unassembled WGS sequence"/>
</dbReference>
<gene>
    <name evidence="1" type="ORF">CP911_16100</name>
</gene>
<name>A0A2A5MIW7_9ENTR</name>
<reference evidence="1 2" key="1">
    <citation type="submission" date="2017-09" db="EMBL/GenBank/DDBJ databases">
        <title>Mdr eskape-Ghana.</title>
        <authorList>
            <person name="Agyepong N."/>
            <person name="Janice J."/>
            <person name="Samuelsen O."/>
            <person name="Owusu-Ofori A."/>
            <person name="Sundsfjord A."/>
            <person name="Essack S."/>
            <person name="Pedersen T."/>
        </authorList>
    </citation>
    <scope>NUCLEOTIDE SEQUENCE [LARGE SCALE GENOMIC DNA]</scope>
    <source>
        <strain evidence="1 2">46</strain>
    </source>
</reference>
<dbReference type="AlphaFoldDB" id="A0A2A5MIW7"/>
<protein>
    <submittedName>
        <fullName evidence="1">Uncharacterized protein</fullName>
    </submittedName>
</protein>
<organism evidence="1 2">
    <name type="scientific">Klebsiella quasipneumoniae</name>
    <dbReference type="NCBI Taxonomy" id="1463165"/>
    <lineage>
        <taxon>Bacteria</taxon>
        <taxon>Pseudomonadati</taxon>
        <taxon>Pseudomonadota</taxon>
        <taxon>Gammaproteobacteria</taxon>
        <taxon>Enterobacterales</taxon>
        <taxon>Enterobacteriaceae</taxon>
        <taxon>Klebsiella/Raoultella group</taxon>
        <taxon>Klebsiella</taxon>
        <taxon>Klebsiella pneumoniae complex</taxon>
    </lineage>
</organism>
<dbReference type="RefSeq" id="WP_096833748.1">
    <property type="nucleotide sequence ID" value="NZ_JAHCTL010000043.1"/>
</dbReference>
<dbReference type="EMBL" id="NXHG01000008">
    <property type="protein sequence ID" value="PCM60807.1"/>
    <property type="molecule type" value="Genomic_DNA"/>
</dbReference>
<proteinExistence type="predicted"/>
<accession>A0A2A5MIW7</accession>
<sequence length="68" mass="7564">MLENYYKSTDGRVSDSEYQRLMATKAALEIIKAAVAAPTDAKNVSYDLEEAIKYLPKLTDAIQHTIGK</sequence>